<evidence type="ECO:0000313" key="2">
    <source>
        <dbReference type="EnsemblPlants" id="ONIVA08G24420.1"/>
    </source>
</evidence>
<proteinExistence type="predicted"/>
<dbReference type="AlphaFoldDB" id="A0A0E0IEY5"/>
<reference evidence="2" key="2">
    <citation type="submission" date="2018-04" db="EMBL/GenBank/DDBJ databases">
        <title>OnivRS2 (Oryza nivara Reference Sequence Version 2).</title>
        <authorList>
            <person name="Zhang J."/>
            <person name="Kudrna D."/>
            <person name="Lee S."/>
            <person name="Talag J."/>
            <person name="Rajasekar S."/>
            <person name="Welchert J."/>
            <person name="Hsing Y.-I."/>
            <person name="Wing R.A."/>
        </authorList>
    </citation>
    <scope>NUCLEOTIDE SEQUENCE [LARGE SCALE GENOMIC DNA]</scope>
    <source>
        <strain evidence="2">SL10</strain>
    </source>
</reference>
<dbReference type="Gramene" id="ONIVA08G24420.1">
    <property type="protein sequence ID" value="ONIVA08G24420.1"/>
    <property type="gene ID" value="ONIVA08G24420"/>
</dbReference>
<evidence type="ECO:0000256" key="1">
    <source>
        <dbReference type="SAM" id="MobiDB-lite"/>
    </source>
</evidence>
<accession>A0A0E0IEY5</accession>
<dbReference type="Proteomes" id="UP000006591">
    <property type="component" value="Chromosome 8"/>
</dbReference>
<dbReference type="HOGENOM" id="CLU_781633_0_0_1"/>
<dbReference type="eggNOG" id="ENOG502QVVS">
    <property type="taxonomic scope" value="Eukaryota"/>
</dbReference>
<keyword evidence="3" id="KW-1185">Reference proteome</keyword>
<protein>
    <submittedName>
        <fullName evidence="2">Uncharacterized protein</fullName>
    </submittedName>
</protein>
<feature type="region of interest" description="Disordered" evidence="1">
    <location>
        <begin position="129"/>
        <end position="149"/>
    </location>
</feature>
<organism evidence="2">
    <name type="scientific">Oryza nivara</name>
    <name type="common">Indian wild rice</name>
    <name type="synonym">Oryza sativa f. spontanea</name>
    <dbReference type="NCBI Taxonomy" id="4536"/>
    <lineage>
        <taxon>Eukaryota</taxon>
        <taxon>Viridiplantae</taxon>
        <taxon>Streptophyta</taxon>
        <taxon>Embryophyta</taxon>
        <taxon>Tracheophyta</taxon>
        <taxon>Spermatophyta</taxon>
        <taxon>Magnoliopsida</taxon>
        <taxon>Liliopsida</taxon>
        <taxon>Poales</taxon>
        <taxon>Poaceae</taxon>
        <taxon>BOP clade</taxon>
        <taxon>Oryzoideae</taxon>
        <taxon>Oryzeae</taxon>
        <taxon>Oryzinae</taxon>
        <taxon>Oryza</taxon>
    </lineage>
</organism>
<evidence type="ECO:0000313" key="3">
    <source>
        <dbReference type="Proteomes" id="UP000006591"/>
    </source>
</evidence>
<name>A0A0E0IEY5_ORYNI</name>
<reference evidence="2" key="1">
    <citation type="submission" date="2015-04" db="UniProtKB">
        <authorList>
            <consortium name="EnsemblPlants"/>
        </authorList>
    </citation>
    <scope>IDENTIFICATION</scope>
    <source>
        <strain evidence="2">SL10</strain>
    </source>
</reference>
<dbReference type="EnsemblPlants" id="ONIVA08G24420.1">
    <property type="protein sequence ID" value="ONIVA08G24420.1"/>
    <property type="gene ID" value="ONIVA08G24420"/>
</dbReference>
<dbReference type="STRING" id="4536.A0A0E0IEY5"/>
<sequence>MQNEERHRCGCDLYAVVCTESRLTPRRAAGGQLPDDARPAAWLPHDARPGARLPLDARPLTDLPIDMRPVAGVPTDAPPVAGVPIDAPSLRFLPLRRNHRDQPPTLAPTFSSSLAGASNVSISMDYHRIHPVGVDSPPPAPDSQQQVGKGSLEVTALFNGTELCRGGFPTLYQGHRHPARRRDTAGQRRGGEAAQQVGFVPLTVWARVLIRIKFGTIKLWKMTGKATCNLVVDNLVAGRRIRIRSNNCRALIRDQSRARSAAQSAAPLSLRSRGAETHGHMVVLMPWTLPFLTSTATIHASGLRVSLAVVVVLLLLLPWRPATAVGVEEDPAGTPPAFLLWILGLDGGDGDGDLT</sequence>